<evidence type="ECO:0000313" key="3">
    <source>
        <dbReference type="Proteomes" id="UP000503591"/>
    </source>
</evidence>
<feature type="compositionally biased region" description="Low complexity" evidence="1">
    <location>
        <begin position="1"/>
        <end position="19"/>
    </location>
</feature>
<sequence length="107" mass="11725">MEHNKASQQLAGSLSSLLSTDETTGDTKMQIVTTKFLPSTSTLGARIKVSSWLGNKTFSYDYGAAYPHDTAFNEWLQEVNKTMPHDGFKFVAKGSLPDGKGYGFIVK</sequence>
<dbReference type="Proteomes" id="UP000503591">
    <property type="component" value="Genome"/>
</dbReference>
<proteinExistence type="predicted"/>
<protein>
    <submittedName>
        <fullName evidence="2">Uncharacterized protein</fullName>
    </submittedName>
</protein>
<reference evidence="2 3" key="1">
    <citation type="journal article" date="2020" name="Microb. Biotechnol.">
        <title>Phage biocontrol to combat Pseudomonas syringae pathogens causing disease in cherry.</title>
        <authorList>
            <person name="Rabiey M."/>
            <person name="Roy S.R."/>
            <person name="Holtappels D."/>
            <person name="Franceschetti L."/>
            <person name="Quilty B.J."/>
            <person name="Creeth R."/>
            <person name="Sundin G.W."/>
            <person name="Wagemans J."/>
            <person name="Lavigne R."/>
            <person name="Jackson R.W."/>
        </authorList>
    </citation>
    <scope>NUCLEOTIDE SEQUENCE [LARGE SCALE GENOMIC DNA]</scope>
</reference>
<evidence type="ECO:0000256" key="1">
    <source>
        <dbReference type="SAM" id="MobiDB-lite"/>
    </source>
</evidence>
<gene>
    <name evidence="2" type="ORF">PssvBMR4_gp67</name>
</gene>
<evidence type="ECO:0000313" key="2">
    <source>
        <dbReference type="EMBL" id="QJD54765.1"/>
    </source>
</evidence>
<dbReference type="EMBL" id="MT104467">
    <property type="protein sequence ID" value="QJD54765.1"/>
    <property type="molecule type" value="Genomic_DNA"/>
</dbReference>
<feature type="region of interest" description="Disordered" evidence="1">
    <location>
        <begin position="1"/>
        <end position="24"/>
    </location>
</feature>
<accession>A0A6M3TCM4</accession>
<organism evidence="2 3">
    <name type="scientific">Pseudomonas phage MR4</name>
    <dbReference type="NCBI Taxonomy" id="2711171"/>
    <lineage>
        <taxon>Viruses</taxon>
        <taxon>Duplodnaviria</taxon>
        <taxon>Heunggongvirae</taxon>
        <taxon>Uroviricota</taxon>
        <taxon>Caudoviricetes</taxon>
        <taxon>Autographivirales</taxon>
        <taxon>Gajwadongvirus</taxon>
        <taxon>Gajwadongvirus MR4</taxon>
    </lineage>
</organism>
<keyword evidence="3" id="KW-1185">Reference proteome</keyword>
<name>A0A6M3TCM4_9CAUD</name>